<evidence type="ECO:0000313" key="5">
    <source>
        <dbReference type="Proteomes" id="UP000248827"/>
    </source>
</evidence>
<keyword evidence="1" id="KW-0472">Membrane</keyword>
<evidence type="ECO:0000313" key="4">
    <source>
        <dbReference type="Proteomes" id="UP000247078"/>
    </source>
</evidence>
<protein>
    <recommendedName>
        <fullName evidence="6">DUF4367 domain-containing protein</fullName>
    </recommendedName>
</protein>
<name>A0A855Y803_9BACL</name>
<feature type="transmembrane region" description="Helical" evidence="1">
    <location>
        <begin position="78"/>
        <end position="98"/>
    </location>
</feature>
<organism evidence="2 4">
    <name type="scientific">Paenibacillus pabuli</name>
    <dbReference type="NCBI Taxonomy" id="1472"/>
    <lineage>
        <taxon>Bacteria</taxon>
        <taxon>Bacillati</taxon>
        <taxon>Bacillota</taxon>
        <taxon>Bacilli</taxon>
        <taxon>Bacillales</taxon>
        <taxon>Paenibacillaceae</taxon>
        <taxon>Paenibacillus</taxon>
    </lineage>
</organism>
<gene>
    <name evidence="3" type="ORF">DET54_1329</name>
    <name evidence="2" type="ORF">DET56_107156</name>
</gene>
<keyword evidence="1" id="KW-0812">Transmembrane</keyword>
<keyword evidence="1" id="KW-1133">Transmembrane helix</keyword>
<dbReference type="Proteomes" id="UP000248827">
    <property type="component" value="Unassembled WGS sequence"/>
</dbReference>
<evidence type="ECO:0000256" key="1">
    <source>
        <dbReference type="SAM" id="Phobius"/>
    </source>
</evidence>
<comment type="caution">
    <text evidence="2">The sequence shown here is derived from an EMBL/GenBank/DDBJ whole genome shotgun (WGS) entry which is preliminary data.</text>
</comment>
<keyword evidence="5" id="KW-1185">Reference proteome</keyword>
<accession>A0A855Y803</accession>
<dbReference type="EMBL" id="QGTZ01000007">
    <property type="protein sequence ID" value="PWW38754.1"/>
    <property type="molecule type" value="Genomic_DNA"/>
</dbReference>
<evidence type="ECO:0000313" key="3">
    <source>
        <dbReference type="EMBL" id="RAI83586.1"/>
    </source>
</evidence>
<sequence>MEALSKGKSDKQIDSFDSELEDDFFDAEFDMAFDEAFHQAVSAPLDPNNTNFQIMHESWLKVEYEINKINARKKRRRTLRLSFVIAASVALGAVLFSVPTNTQAVSPFVQTIKDWGNGMKSIIIKDRTNEIVGLDPLAAKTSVPPEPGIEDAPQISPENYDDNPYEFDIDSTQILVPVEVTEEEARSGFIGDFLLSNVIPERFTDIKFELMLDAELPLPIDSNIKSTHMRVLYTGKIKDRQEEILQFDYAWIHPGEVVEGPLLRETSVVKLDDGSEAFMSIGPRYNTFQWMMGSTNVSLFGTLSEEEMLSIANNLQNQRFPWNSH</sequence>
<dbReference type="AlphaFoldDB" id="A0A855Y803"/>
<reference evidence="2 4" key="1">
    <citation type="submission" date="2018-05" db="EMBL/GenBank/DDBJ databases">
        <title>Freshwater and sediment microbial communities from various areas in North America, analyzing microbe dynamics in response to fracking.</title>
        <authorList>
            <person name="Lamendella R."/>
        </authorList>
    </citation>
    <scope>NUCLEOTIDE SEQUENCE [LARGE SCALE GENOMIC DNA]</scope>
    <source>
        <strain evidence="2 4">DB-3</strain>
        <strain evidence="3 5">NG-13</strain>
    </source>
</reference>
<evidence type="ECO:0000313" key="2">
    <source>
        <dbReference type="EMBL" id="PWW38754.1"/>
    </source>
</evidence>
<evidence type="ECO:0008006" key="6">
    <source>
        <dbReference type="Google" id="ProtNLM"/>
    </source>
</evidence>
<proteinExistence type="predicted"/>
<dbReference type="Proteomes" id="UP000247078">
    <property type="component" value="Unassembled WGS sequence"/>
</dbReference>
<dbReference type="EMBL" id="QLLI01000032">
    <property type="protein sequence ID" value="RAI83586.1"/>
    <property type="molecule type" value="Genomic_DNA"/>
</dbReference>